<evidence type="ECO:0008006" key="4">
    <source>
        <dbReference type="Google" id="ProtNLM"/>
    </source>
</evidence>
<evidence type="ECO:0000313" key="3">
    <source>
        <dbReference type="Proteomes" id="UP000324748"/>
    </source>
</evidence>
<feature type="chain" id="PRO_5022922371" description="Secreted protein" evidence="1">
    <location>
        <begin position="26"/>
        <end position="87"/>
    </location>
</feature>
<accession>A0A5B0QEI9</accession>
<sequence>MCMDFQMSVSVSFLAVSLFLIGSEPTDDLSSLGAIVLFEQDLSASDSTSLLLSQSEGTTSGLLIFFLAEVFADLDDDFLDDAGLTPE</sequence>
<evidence type="ECO:0000313" key="2">
    <source>
        <dbReference type="EMBL" id="KAA1111539.1"/>
    </source>
</evidence>
<dbReference type="AlphaFoldDB" id="A0A5B0QEI9"/>
<comment type="caution">
    <text evidence="2">The sequence shown here is derived from an EMBL/GenBank/DDBJ whole genome shotgun (WGS) entry which is preliminary data.</text>
</comment>
<keyword evidence="3" id="KW-1185">Reference proteome</keyword>
<evidence type="ECO:0000256" key="1">
    <source>
        <dbReference type="SAM" id="SignalP"/>
    </source>
</evidence>
<keyword evidence="1" id="KW-0732">Signal</keyword>
<proteinExistence type="predicted"/>
<protein>
    <recommendedName>
        <fullName evidence="4">Secreted protein</fullName>
    </recommendedName>
</protein>
<dbReference type="EMBL" id="VSWC01000016">
    <property type="protein sequence ID" value="KAA1111539.1"/>
    <property type="molecule type" value="Genomic_DNA"/>
</dbReference>
<feature type="signal peptide" evidence="1">
    <location>
        <begin position="1"/>
        <end position="25"/>
    </location>
</feature>
<reference evidence="2 3" key="1">
    <citation type="submission" date="2019-05" db="EMBL/GenBank/DDBJ databases">
        <title>Emergence of the Ug99 lineage of the wheat stem rust pathogen through somatic hybridization.</title>
        <authorList>
            <person name="Li F."/>
            <person name="Upadhyaya N.M."/>
            <person name="Sperschneider J."/>
            <person name="Matny O."/>
            <person name="Nguyen-Phuc H."/>
            <person name="Mago R."/>
            <person name="Raley C."/>
            <person name="Miller M.E."/>
            <person name="Silverstein K.A.T."/>
            <person name="Henningsen E."/>
            <person name="Hirsch C.D."/>
            <person name="Visser B."/>
            <person name="Pretorius Z.A."/>
            <person name="Steffenson B.J."/>
            <person name="Schwessinger B."/>
            <person name="Dodds P.N."/>
            <person name="Figueroa M."/>
        </authorList>
    </citation>
    <scope>NUCLEOTIDE SEQUENCE [LARGE SCALE GENOMIC DNA]</scope>
    <source>
        <strain evidence="2">21-0</strain>
    </source>
</reference>
<name>A0A5B0QEI9_PUCGR</name>
<organism evidence="2 3">
    <name type="scientific">Puccinia graminis f. sp. tritici</name>
    <dbReference type="NCBI Taxonomy" id="56615"/>
    <lineage>
        <taxon>Eukaryota</taxon>
        <taxon>Fungi</taxon>
        <taxon>Dikarya</taxon>
        <taxon>Basidiomycota</taxon>
        <taxon>Pucciniomycotina</taxon>
        <taxon>Pucciniomycetes</taxon>
        <taxon>Pucciniales</taxon>
        <taxon>Pucciniaceae</taxon>
        <taxon>Puccinia</taxon>
    </lineage>
</organism>
<gene>
    <name evidence="2" type="ORF">PGT21_003543</name>
</gene>
<dbReference type="Proteomes" id="UP000324748">
    <property type="component" value="Unassembled WGS sequence"/>
</dbReference>